<feature type="domain" description="Erythromycin biosynthesis protein CIII-like C-terminal" evidence="2">
    <location>
        <begin position="306"/>
        <end position="431"/>
    </location>
</feature>
<keyword evidence="4" id="KW-1185">Reference proteome</keyword>
<reference evidence="3" key="1">
    <citation type="journal article" date="2021" name="Nat. Commun.">
        <title>Genetic determinants of endophytism in the Arabidopsis root mycobiome.</title>
        <authorList>
            <person name="Mesny F."/>
            <person name="Miyauchi S."/>
            <person name="Thiergart T."/>
            <person name="Pickel B."/>
            <person name="Atanasova L."/>
            <person name="Karlsson M."/>
            <person name="Huettel B."/>
            <person name="Barry K.W."/>
            <person name="Haridas S."/>
            <person name="Chen C."/>
            <person name="Bauer D."/>
            <person name="Andreopoulos W."/>
            <person name="Pangilinan J."/>
            <person name="LaButti K."/>
            <person name="Riley R."/>
            <person name="Lipzen A."/>
            <person name="Clum A."/>
            <person name="Drula E."/>
            <person name="Henrissat B."/>
            <person name="Kohler A."/>
            <person name="Grigoriev I.V."/>
            <person name="Martin F.M."/>
            <person name="Hacquard S."/>
        </authorList>
    </citation>
    <scope>NUCLEOTIDE SEQUENCE</scope>
    <source>
        <strain evidence="3">MPI-CAGE-CH-0235</strain>
    </source>
</reference>
<evidence type="ECO:0000313" key="3">
    <source>
        <dbReference type="EMBL" id="KAH7322398.1"/>
    </source>
</evidence>
<sequence>MDVLSKTTSRKPRLLFCASSLSGHAGPLIRVASELNGRGFDVTFLTGKEFHDSIARFGGKPLPLPEIDPNFWSMYTKVAPGIERMVFAMRNYFIDTTEGNMKSLYRALETLNSIDAGWPIVVITETFFTGSHPMYNGAPLPNGFKTRPPMLNINPLPYSASSRDVFPFGPGLAPDSSKEGRARIASAREELKKGPWKGLVDAEAEIMKRLGANNYQAPETIFDTWTYSHDMTLQLCPPSLEYARSDLPAKVRFVGAITPRPLGSQKGFRYPDFWDEITSGEKKVIVTTQGTIAQDYEDLILPTMRAMADCGNIIVVGILGTKGATLREHNLPANARVVDHLPYDMILPYASAFVFNAGYGGLIHGVTNGVPIVLAGTTEDKPEVAMRGEWSGVGINLRTGKPTVKQLADAIHRVLEDPKFKNRAMQIKKENEEMDAVSRIEETIMDLVGERGIGKTQS</sequence>
<name>A0A8K0WTR4_9HYPO</name>
<evidence type="ECO:0000256" key="1">
    <source>
        <dbReference type="ARBA" id="ARBA00022679"/>
    </source>
</evidence>
<dbReference type="Proteomes" id="UP000813444">
    <property type="component" value="Unassembled WGS sequence"/>
</dbReference>
<evidence type="ECO:0000313" key="4">
    <source>
        <dbReference type="Proteomes" id="UP000813444"/>
    </source>
</evidence>
<evidence type="ECO:0000259" key="2">
    <source>
        <dbReference type="Pfam" id="PF06722"/>
    </source>
</evidence>
<accession>A0A8K0WTR4</accession>
<proteinExistence type="predicted"/>
<keyword evidence="1" id="KW-0808">Transferase</keyword>
<dbReference type="InterPro" id="IPR050426">
    <property type="entry name" value="Glycosyltransferase_28"/>
</dbReference>
<gene>
    <name evidence="3" type="ORF">B0I35DRAFT_350097</name>
</gene>
<dbReference type="InterPro" id="IPR002213">
    <property type="entry name" value="UDP_glucos_trans"/>
</dbReference>
<dbReference type="InterPro" id="IPR010610">
    <property type="entry name" value="EryCIII-like_C"/>
</dbReference>
<dbReference type="GO" id="GO:0016758">
    <property type="term" value="F:hexosyltransferase activity"/>
    <property type="evidence" value="ECO:0007669"/>
    <property type="project" value="UniProtKB-ARBA"/>
</dbReference>
<dbReference type="Gene3D" id="3.40.50.2000">
    <property type="entry name" value="Glycogen Phosphorylase B"/>
    <property type="match status" value="2"/>
</dbReference>
<dbReference type="SUPFAM" id="SSF53756">
    <property type="entry name" value="UDP-Glycosyltransferase/glycogen phosphorylase"/>
    <property type="match status" value="1"/>
</dbReference>
<dbReference type="EMBL" id="JAGPNK010000004">
    <property type="protein sequence ID" value="KAH7322398.1"/>
    <property type="molecule type" value="Genomic_DNA"/>
</dbReference>
<dbReference type="PANTHER" id="PTHR48050">
    <property type="entry name" value="STEROL 3-BETA-GLUCOSYLTRANSFERASE"/>
    <property type="match status" value="1"/>
</dbReference>
<dbReference type="PANTHER" id="PTHR48050:SF13">
    <property type="entry name" value="STEROL 3-BETA-GLUCOSYLTRANSFERASE UGT80A2"/>
    <property type="match status" value="1"/>
</dbReference>
<dbReference type="CDD" id="cd03784">
    <property type="entry name" value="GT1_Gtf-like"/>
    <property type="match status" value="1"/>
</dbReference>
<protein>
    <recommendedName>
        <fullName evidence="2">Erythromycin biosynthesis protein CIII-like C-terminal domain-containing protein</fullName>
    </recommendedName>
</protein>
<dbReference type="Pfam" id="PF06722">
    <property type="entry name" value="EryCIII-like_C"/>
    <property type="match status" value="1"/>
</dbReference>
<comment type="caution">
    <text evidence="3">The sequence shown here is derived from an EMBL/GenBank/DDBJ whole genome shotgun (WGS) entry which is preliminary data.</text>
</comment>
<dbReference type="OrthoDB" id="5835829at2759"/>
<dbReference type="GO" id="GO:0008194">
    <property type="term" value="F:UDP-glycosyltransferase activity"/>
    <property type="evidence" value="ECO:0007669"/>
    <property type="project" value="InterPro"/>
</dbReference>
<dbReference type="AlphaFoldDB" id="A0A8K0WTR4"/>
<organism evidence="3 4">
    <name type="scientific">Stachybotrys elegans</name>
    <dbReference type="NCBI Taxonomy" id="80388"/>
    <lineage>
        <taxon>Eukaryota</taxon>
        <taxon>Fungi</taxon>
        <taxon>Dikarya</taxon>
        <taxon>Ascomycota</taxon>
        <taxon>Pezizomycotina</taxon>
        <taxon>Sordariomycetes</taxon>
        <taxon>Hypocreomycetidae</taxon>
        <taxon>Hypocreales</taxon>
        <taxon>Stachybotryaceae</taxon>
        <taxon>Stachybotrys</taxon>
    </lineage>
</organism>